<organism evidence="2 3">
    <name type="scientific">Niveomyces insectorum RCEF 264</name>
    <dbReference type="NCBI Taxonomy" id="1081102"/>
    <lineage>
        <taxon>Eukaryota</taxon>
        <taxon>Fungi</taxon>
        <taxon>Dikarya</taxon>
        <taxon>Ascomycota</taxon>
        <taxon>Pezizomycotina</taxon>
        <taxon>Sordariomycetes</taxon>
        <taxon>Hypocreomycetidae</taxon>
        <taxon>Hypocreales</taxon>
        <taxon>Cordycipitaceae</taxon>
        <taxon>Niveomyces</taxon>
    </lineage>
</organism>
<dbReference type="PROSITE" id="PS50007">
    <property type="entry name" value="PIPLC_X_DOMAIN"/>
    <property type="match status" value="1"/>
</dbReference>
<dbReference type="Proteomes" id="UP000076874">
    <property type="component" value="Unassembled WGS sequence"/>
</dbReference>
<sequence>MASLTVRNISVTPLELTRVERFAFDSTPTHDGVPGGGFVGRLFWGLVRAPMSYLRSAGSCGDSGSDVGGVALKARRGDAAPFLGREEIQDVHVGPFATRMTDVRAPDPEHEVLRLTFAAAFDRPGAGNGVDGGQEAPATTYRYYTVDVPAASARSIELQPVDDDDDDEYDEGGRMVDGPVAAAAAAAFTAVYIPHGAHLAIMSSAALSSWMATVDGAWPLSSLSLPGTHNSPACHAALPSVRCQAVDVRTQLDNGARFLDVRVSVNPTRLGRVSGGGGGGATAPRMALVHSAFSVSLTSTRWFAELYAAVCAFLDAHPTETVLLSVKREGTGWGTDADLARQLLEYYTGGRPDRPSSSSSSAAAAAPTPTGKAEPWRWFTEPRIPRLDEVRGRIVLVRRFRLPDNDATFRQLHGGAGWGLDASTWPDNCADGLSGSGLLRLQDFYEVTQAVNIDTKIRHVRALLEHAASTNFAKHDAAVVRTTAMYDGTAAAAAPSSHTPPLFLNFLSGSNFFNASCWPERIAARVNPAVIEYLCMRHGETAGGPAGMAVGDGSTGIVVTDWVGAKGDWDLIRCIVAWNARLQLKP</sequence>
<keyword evidence="3" id="KW-1185">Reference proteome</keyword>
<comment type="caution">
    <text evidence="2">The sequence shown here is derived from an EMBL/GenBank/DDBJ whole genome shotgun (WGS) entry which is preliminary data.</text>
</comment>
<proteinExistence type="predicted"/>
<dbReference type="PANTHER" id="PTHR13593:SF113">
    <property type="entry name" value="SI:DKEY-266F7.9"/>
    <property type="match status" value="1"/>
</dbReference>
<feature type="compositionally biased region" description="Low complexity" evidence="1">
    <location>
        <begin position="356"/>
        <end position="366"/>
    </location>
</feature>
<dbReference type="AlphaFoldDB" id="A0A167XVS7"/>
<dbReference type="CDD" id="cd08586">
    <property type="entry name" value="PI-PLCc_BcPLC_like"/>
    <property type="match status" value="1"/>
</dbReference>
<evidence type="ECO:0000256" key="1">
    <source>
        <dbReference type="SAM" id="MobiDB-lite"/>
    </source>
</evidence>
<evidence type="ECO:0000313" key="2">
    <source>
        <dbReference type="EMBL" id="OAA65467.1"/>
    </source>
</evidence>
<name>A0A167XVS7_9HYPO</name>
<dbReference type="SUPFAM" id="SSF51695">
    <property type="entry name" value="PLC-like phosphodiesterases"/>
    <property type="match status" value="1"/>
</dbReference>
<dbReference type="OrthoDB" id="1046782at2759"/>
<reference evidence="2 3" key="1">
    <citation type="journal article" date="2016" name="Genome Biol. Evol.">
        <title>Divergent and convergent evolution of fungal pathogenicity.</title>
        <authorList>
            <person name="Shang Y."/>
            <person name="Xiao G."/>
            <person name="Zheng P."/>
            <person name="Cen K."/>
            <person name="Zhan S."/>
            <person name="Wang C."/>
        </authorList>
    </citation>
    <scope>NUCLEOTIDE SEQUENCE [LARGE SCALE GENOMIC DNA]</scope>
    <source>
        <strain evidence="2 3">RCEF 264</strain>
    </source>
</reference>
<protein>
    <submittedName>
        <fullName evidence="2">Phosphatidylinositol phospholipase c</fullName>
    </submittedName>
</protein>
<feature type="region of interest" description="Disordered" evidence="1">
    <location>
        <begin position="350"/>
        <end position="375"/>
    </location>
</feature>
<dbReference type="InterPro" id="IPR051057">
    <property type="entry name" value="PI-PLC_domain"/>
</dbReference>
<dbReference type="Gene3D" id="3.20.20.190">
    <property type="entry name" value="Phosphatidylinositol (PI) phosphodiesterase"/>
    <property type="match status" value="1"/>
</dbReference>
<dbReference type="PANTHER" id="PTHR13593">
    <property type="match status" value="1"/>
</dbReference>
<dbReference type="GO" id="GO:0006629">
    <property type="term" value="P:lipid metabolic process"/>
    <property type="evidence" value="ECO:0007669"/>
    <property type="project" value="InterPro"/>
</dbReference>
<dbReference type="EMBL" id="AZHD01000003">
    <property type="protein sequence ID" value="OAA65467.1"/>
    <property type="molecule type" value="Genomic_DNA"/>
</dbReference>
<evidence type="ECO:0000313" key="3">
    <source>
        <dbReference type="Proteomes" id="UP000076874"/>
    </source>
</evidence>
<gene>
    <name evidence="2" type="ORF">SPI_02254</name>
</gene>
<accession>A0A167XVS7</accession>
<dbReference type="GO" id="GO:0008081">
    <property type="term" value="F:phosphoric diester hydrolase activity"/>
    <property type="evidence" value="ECO:0007669"/>
    <property type="project" value="InterPro"/>
</dbReference>
<dbReference type="InterPro" id="IPR017946">
    <property type="entry name" value="PLC-like_Pdiesterase_TIM-brl"/>
</dbReference>